<name>A6WAC4_KINRD</name>
<dbReference type="Proteomes" id="UP000001116">
    <property type="component" value="Chromosome"/>
</dbReference>
<accession>A6WAC4</accession>
<gene>
    <name evidence="1" type="ordered locus">Krad_2282</name>
</gene>
<proteinExistence type="predicted"/>
<dbReference type="HOGENOM" id="CLU_1341768_0_0_11"/>
<dbReference type="AlphaFoldDB" id="A6WAC4"/>
<dbReference type="EMBL" id="CP000750">
    <property type="protein sequence ID" value="ABS03763.1"/>
    <property type="molecule type" value="Genomic_DNA"/>
</dbReference>
<organism evidence="1 2">
    <name type="scientific">Kineococcus radiotolerans (strain ATCC BAA-149 / DSM 14245 / SRS30216)</name>
    <dbReference type="NCBI Taxonomy" id="266940"/>
    <lineage>
        <taxon>Bacteria</taxon>
        <taxon>Bacillati</taxon>
        <taxon>Actinomycetota</taxon>
        <taxon>Actinomycetes</taxon>
        <taxon>Kineosporiales</taxon>
        <taxon>Kineosporiaceae</taxon>
        <taxon>Kineococcus</taxon>
    </lineage>
</organism>
<dbReference type="RefSeq" id="WP_012088019.1">
    <property type="nucleotide sequence ID" value="NC_009664.2"/>
</dbReference>
<keyword evidence="2" id="KW-1185">Reference proteome</keyword>
<reference evidence="2" key="1">
    <citation type="journal article" date="2008" name="PLoS ONE">
        <title>Survival in nuclear waste, extreme resistance, and potential applications gleaned from the genome sequence of Kineococcus radiotolerans SRS30216.</title>
        <authorList>
            <person name="Bagwell C.E."/>
            <person name="Bhat S."/>
            <person name="Hawkins G.M."/>
            <person name="Smith B.W."/>
            <person name="Biswas T."/>
            <person name="Hoover T.R."/>
            <person name="Saunders E."/>
            <person name="Han C.S."/>
            <person name="Tsodikov O.V."/>
            <person name="Shimkets L.J."/>
        </authorList>
    </citation>
    <scope>NUCLEOTIDE SEQUENCE [LARGE SCALE GENOMIC DNA]</scope>
    <source>
        <strain evidence="2">ATCC BAA-149 / DSM 14245 / SRS30216</strain>
    </source>
</reference>
<evidence type="ECO:0000313" key="2">
    <source>
        <dbReference type="Proteomes" id="UP000001116"/>
    </source>
</evidence>
<protein>
    <submittedName>
        <fullName evidence="1">Uncharacterized protein</fullName>
    </submittedName>
</protein>
<evidence type="ECO:0000313" key="1">
    <source>
        <dbReference type="EMBL" id="ABS03763.1"/>
    </source>
</evidence>
<dbReference type="KEGG" id="kra:Krad_2282"/>
<sequence length="204" mass="22206">MDEAIIYDDQPPPLGQHWRVTVKAQLTVHGVHGRTQAQGHPAPRTVVQVADQRGVDAAVTAQVQEGHHFAIHVEFQDPQVPAWDEPMHPALRRRLEKQRTVHSTYLQTGRSHVVQSGLNVRVDSGVDARLGWVLPSPRPGVAFMGTLAAFAGWHLLVLTGAPGTFSLQAPAWWGYVDRSPEQVAPGQAQPADGALVVSVTFQVP</sequence>